<dbReference type="Proteomes" id="UP001054902">
    <property type="component" value="Unassembled WGS sequence"/>
</dbReference>
<keyword evidence="4" id="KW-1185">Reference proteome</keyword>
<gene>
    <name evidence="3" type="ORF">CTEN210_10454</name>
</gene>
<proteinExistence type="predicted"/>
<dbReference type="AlphaFoldDB" id="A0AAD3CXI4"/>
<dbReference type="InterPro" id="IPR006671">
    <property type="entry name" value="Cyclin_N"/>
</dbReference>
<evidence type="ECO:0000313" key="3">
    <source>
        <dbReference type="EMBL" id="GFH53978.1"/>
    </source>
</evidence>
<feature type="region of interest" description="Disordered" evidence="1">
    <location>
        <begin position="393"/>
        <end position="414"/>
    </location>
</feature>
<evidence type="ECO:0000256" key="1">
    <source>
        <dbReference type="SAM" id="MobiDB-lite"/>
    </source>
</evidence>
<evidence type="ECO:0000313" key="4">
    <source>
        <dbReference type="Proteomes" id="UP001054902"/>
    </source>
</evidence>
<evidence type="ECO:0000259" key="2">
    <source>
        <dbReference type="Pfam" id="PF00134"/>
    </source>
</evidence>
<dbReference type="Pfam" id="PF00134">
    <property type="entry name" value="Cyclin_N"/>
    <property type="match status" value="1"/>
</dbReference>
<comment type="caution">
    <text evidence="3">The sequence shown here is derived from an EMBL/GenBank/DDBJ whole genome shotgun (WGS) entry which is preliminary data.</text>
</comment>
<dbReference type="SUPFAM" id="SSF47954">
    <property type="entry name" value="Cyclin-like"/>
    <property type="match status" value="1"/>
</dbReference>
<dbReference type="FunFam" id="1.10.472.10:FF:000093">
    <property type="entry name" value="Predicted protein"/>
    <property type="match status" value="1"/>
</dbReference>
<dbReference type="InterPro" id="IPR039361">
    <property type="entry name" value="Cyclin"/>
</dbReference>
<sequence length="414" mass="47223">MITYTLASLGITAIDIPEAIFLNIEYIMNEYSLGFTHYSSLDLVSGLLQREFSYVAGVDKISQGSCATGTNIRKLPSLPHVHRHWRPRIFEWFYKIVDNFLLERGIVAIAMDYVDRYLEAQESEPNQEAMTAHQYQLIAMTSLYVAVKLHGGNDHGNETSPWEIKRKTFDIKEFVKLSRGEFGCEDIFRMEILLLKNLKWKMNPVTVMCCVDAFMRLVPAPGHLYPQMEERDLKRLRLGHTVLHDLARYLVELAICIDGITPYFETNRSGYFVNSLAPSTIAYAGVLLAMDMMTVSAITERTREVFQERLEKAQAVMVAREALFTHYEQIYMRFVPNNIEILKLKKVIHRSFNPSLVLEPPSGGDTFQTNAGFHPFKVAHAAGMFSACFSQHSGDDIQPPSPISPIEEHERAMI</sequence>
<dbReference type="Gene3D" id="1.10.472.10">
    <property type="entry name" value="Cyclin-like"/>
    <property type="match status" value="2"/>
</dbReference>
<accession>A0AAD3CXI4</accession>
<dbReference type="EMBL" id="BLLK01000047">
    <property type="protein sequence ID" value="GFH53978.1"/>
    <property type="molecule type" value="Genomic_DNA"/>
</dbReference>
<reference evidence="3 4" key="1">
    <citation type="journal article" date="2021" name="Sci. Rep.">
        <title>The genome of the diatom Chaetoceros tenuissimus carries an ancient integrated fragment of an extant virus.</title>
        <authorList>
            <person name="Hongo Y."/>
            <person name="Kimura K."/>
            <person name="Takaki Y."/>
            <person name="Yoshida Y."/>
            <person name="Baba S."/>
            <person name="Kobayashi G."/>
            <person name="Nagasaki K."/>
            <person name="Hano T."/>
            <person name="Tomaru Y."/>
        </authorList>
    </citation>
    <scope>NUCLEOTIDE SEQUENCE [LARGE SCALE GENOMIC DNA]</scope>
    <source>
        <strain evidence="3 4">NIES-3715</strain>
    </source>
</reference>
<name>A0AAD3CXI4_9STRA</name>
<dbReference type="PANTHER" id="PTHR10177">
    <property type="entry name" value="CYCLINS"/>
    <property type="match status" value="1"/>
</dbReference>
<organism evidence="3 4">
    <name type="scientific">Chaetoceros tenuissimus</name>
    <dbReference type="NCBI Taxonomy" id="426638"/>
    <lineage>
        <taxon>Eukaryota</taxon>
        <taxon>Sar</taxon>
        <taxon>Stramenopiles</taxon>
        <taxon>Ochrophyta</taxon>
        <taxon>Bacillariophyta</taxon>
        <taxon>Coscinodiscophyceae</taxon>
        <taxon>Chaetocerotophycidae</taxon>
        <taxon>Chaetocerotales</taxon>
        <taxon>Chaetocerotaceae</taxon>
        <taxon>Chaetoceros</taxon>
    </lineage>
</organism>
<protein>
    <recommendedName>
        <fullName evidence="2">Cyclin N-terminal domain-containing protein</fullName>
    </recommendedName>
</protein>
<dbReference type="InterPro" id="IPR036915">
    <property type="entry name" value="Cyclin-like_sf"/>
</dbReference>
<feature type="domain" description="Cyclin N-terminal" evidence="2">
    <location>
        <begin position="77"/>
        <end position="203"/>
    </location>
</feature>